<dbReference type="OrthoDB" id="9807155at2"/>
<feature type="region of interest" description="Disordered" evidence="5">
    <location>
        <begin position="724"/>
        <end position="756"/>
    </location>
</feature>
<evidence type="ECO:0000313" key="7">
    <source>
        <dbReference type="EMBL" id="RTR24359.1"/>
    </source>
</evidence>
<dbReference type="Pfam" id="PF22527">
    <property type="entry name" value="DEXQc_Suv3"/>
    <property type="match status" value="1"/>
</dbReference>
<dbReference type="SMART" id="SM00490">
    <property type="entry name" value="HELICc"/>
    <property type="match status" value="1"/>
</dbReference>
<dbReference type="Gene3D" id="1.20.58.1080">
    <property type="match status" value="1"/>
</dbReference>
<dbReference type="InterPro" id="IPR022192">
    <property type="entry name" value="SUV3_C"/>
</dbReference>
<dbReference type="InterPro" id="IPR055206">
    <property type="entry name" value="DEXQc_SUV3"/>
</dbReference>
<dbReference type="PANTHER" id="PTHR12131">
    <property type="entry name" value="ATP-DEPENDENT RNA AND DNA HELICASE"/>
    <property type="match status" value="1"/>
</dbReference>
<keyword evidence="4" id="KW-0067">ATP-binding</keyword>
<dbReference type="Pfam" id="PF12513">
    <property type="entry name" value="SUV3_C"/>
    <property type="match status" value="1"/>
</dbReference>
<dbReference type="EMBL" id="RXMA01000001">
    <property type="protein sequence ID" value="RTR24359.1"/>
    <property type="molecule type" value="Genomic_DNA"/>
</dbReference>
<dbReference type="Gene3D" id="1.20.272.40">
    <property type="match status" value="1"/>
</dbReference>
<evidence type="ECO:0000256" key="2">
    <source>
        <dbReference type="ARBA" id="ARBA00022801"/>
    </source>
</evidence>
<feature type="compositionally biased region" description="Basic residues" evidence="5">
    <location>
        <begin position="746"/>
        <end position="756"/>
    </location>
</feature>
<keyword evidence="8" id="KW-1185">Reference proteome</keyword>
<proteinExistence type="predicted"/>
<dbReference type="Pfam" id="PF00271">
    <property type="entry name" value="Helicase_C"/>
    <property type="match status" value="1"/>
</dbReference>
<dbReference type="SUPFAM" id="SSF52540">
    <property type="entry name" value="P-loop containing nucleoside triphosphate hydrolases"/>
    <property type="match status" value="1"/>
</dbReference>
<dbReference type="InterPro" id="IPR050699">
    <property type="entry name" value="RNA-DNA_Helicase"/>
</dbReference>
<sequence>MTDPSTTDKPDADGPEADPHLVHDLAMAHPEVTTLAAAGLLRMTDAEGRGLVALGLPLPKGKRDLLVPADRRAAILLEIQGRIDRAHRRDALLAQGRRALAGRGTALLAADHSVPDHRTRVRAVREEALQWPGLPTPVRLQVSRSLDALELDDLDDATLAERLERDPTLSRRMEDALSRVAAALRAYADDIGDPPDEWGFPAFADRLARAARNRLDADDLLDRWEREHDQWRRDRAEGRGHAYVRRHFDLSRFEGLFPMARGLTRKLVLVIGPTNSGKTHHALSALRAARDGVYLAPLRLLALEVMERLNADQTPTTLVTGEEEIRTPGARHTASTIELMDPNRPVAVAVIDEIQMLADPERGWAWTAALIGVPAETVYILGAPEVRPLVERAAAHLGETLEVVELERKAPLSPLPQRLDWPDVEPGDALIAFSRREVHSVRDTLLARGLTVAAVYGALAPAVRRREAARFLSGEADVVVATDAIGMGMNLPCRRVLFTALEKFDGASVRPLTATEIKQIAGRAGRFGQHEEGFYGVIGRGTPQALRQLLEKPDSRLRADAPLPVRPSRAMLARLADHVGTAETRLVIDCFVAGNRNGGGSGGGGGNASPFRLSDLSGLRRVALLVDSRRLTLDQRLDLLLAPADLEDAADARVFAAILDAIEQGEVLPLGRLLPDRLDGLEADALEAYSRACDLYFWAARKFPDALPDRDRVRAARDALGQRLSEKLSSRARRREPPPAAGFRGAPRKRFGPKRR</sequence>
<dbReference type="InterPro" id="IPR027417">
    <property type="entry name" value="P-loop_NTPase"/>
</dbReference>
<protein>
    <submittedName>
        <fullName evidence="7">RNA helicase</fullName>
    </submittedName>
</protein>
<reference evidence="7 8" key="1">
    <citation type="submission" date="2018-12" db="EMBL/GenBank/DDBJ databases">
        <authorList>
            <person name="Yang Y."/>
        </authorList>
    </citation>
    <scope>NUCLEOTIDE SEQUENCE [LARGE SCALE GENOMIC DNA]</scope>
    <source>
        <strain evidence="7 8">L-25-5w-1</strain>
    </source>
</reference>
<name>A0A431VNN7_9PROT</name>
<feature type="domain" description="Helicase C-terminal" evidence="6">
    <location>
        <begin position="414"/>
        <end position="569"/>
    </location>
</feature>
<evidence type="ECO:0000256" key="5">
    <source>
        <dbReference type="SAM" id="MobiDB-lite"/>
    </source>
</evidence>
<dbReference type="GO" id="GO:0016787">
    <property type="term" value="F:hydrolase activity"/>
    <property type="evidence" value="ECO:0007669"/>
    <property type="project" value="UniProtKB-KW"/>
</dbReference>
<keyword evidence="1" id="KW-0547">Nucleotide-binding</keyword>
<dbReference type="GO" id="GO:0005524">
    <property type="term" value="F:ATP binding"/>
    <property type="evidence" value="ECO:0007669"/>
    <property type="project" value="UniProtKB-KW"/>
</dbReference>
<dbReference type="Proteomes" id="UP000277007">
    <property type="component" value="Unassembled WGS sequence"/>
</dbReference>
<organism evidence="7 8">
    <name type="scientific">Azospirillum griseum</name>
    <dbReference type="NCBI Taxonomy" id="2496639"/>
    <lineage>
        <taxon>Bacteria</taxon>
        <taxon>Pseudomonadati</taxon>
        <taxon>Pseudomonadota</taxon>
        <taxon>Alphaproteobacteria</taxon>
        <taxon>Rhodospirillales</taxon>
        <taxon>Azospirillaceae</taxon>
        <taxon>Azospirillum</taxon>
    </lineage>
</organism>
<evidence type="ECO:0000256" key="1">
    <source>
        <dbReference type="ARBA" id="ARBA00022741"/>
    </source>
</evidence>
<dbReference type="RefSeq" id="WP_126611232.1">
    <property type="nucleotide sequence ID" value="NZ_JBHUCY010000008.1"/>
</dbReference>
<accession>A0A431VNN7</accession>
<dbReference type="PROSITE" id="PS51194">
    <property type="entry name" value="HELICASE_CTER"/>
    <property type="match status" value="1"/>
</dbReference>
<dbReference type="Gene3D" id="3.40.50.300">
    <property type="entry name" value="P-loop containing nucleotide triphosphate hydrolases"/>
    <property type="match status" value="2"/>
</dbReference>
<keyword evidence="2" id="KW-0378">Hydrolase</keyword>
<dbReference type="InterPro" id="IPR001650">
    <property type="entry name" value="Helicase_C-like"/>
</dbReference>
<dbReference type="PANTHER" id="PTHR12131:SF1">
    <property type="entry name" value="ATP-DEPENDENT RNA HELICASE SUPV3L1, MITOCHONDRIAL-RELATED"/>
    <property type="match status" value="1"/>
</dbReference>
<gene>
    <name evidence="7" type="ORF">EJ903_00865</name>
</gene>
<evidence type="ECO:0000256" key="3">
    <source>
        <dbReference type="ARBA" id="ARBA00022806"/>
    </source>
</evidence>
<evidence type="ECO:0000313" key="8">
    <source>
        <dbReference type="Proteomes" id="UP000277007"/>
    </source>
</evidence>
<dbReference type="AlphaFoldDB" id="A0A431VNN7"/>
<evidence type="ECO:0000256" key="4">
    <source>
        <dbReference type="ARBA" id="ARBA00022840"/>
    </source>
</evidence>
<comment type="caution">
    <text evidence="7">The sequence shown here is derived from an EMBL/GenBank/DDBJ whole genome shotgun (WGS) entry which is preliminary data.</text>
</comment>
<dbReference type="GO" id="GO:0004386">
    <property type="term" value="F:helicase activity"/>
    <property type="evidence" value="ECO:0007669"/>
    <property type="project" value="UniProtKB-KW"/>
</dbReference>
<evidence type="ECO:0000259" key="6">
    <source>
        <dbReference type="PROSITE" id="PS51194"/>
    </source>
</evidence>
<keyword evidence="3 7" id="KW-0347">Helicase</keyword>